<dbReference type="EMBL" id="JBFXLT010000125">
    <property type="protein sequence ID" value="KAL2807977.1"/>
    <property type="molecule type" value="Genomic_DNA"/>
</dbReference>
<dbReference type="Gene3D" id="3.30.420.40">
    <property type="match status" value="1"/>
</dbReference>
<dbReference type="Pfam" id="PF01042">
    <property type="entry name" value="Ribonuc_L-PSP"/>
    <property type="match status" value="1"/>
</dbReference>
<dbReference type="InterPro" id="IPR057512">
    <property type="entry name" value="RTG2_C"/>
</dbReference>
<sequence>MSHLKYFSYPGFGEYARETLSYNQAVRIGNRIEISGQGGWDPATQKVHADISSEIQQAFANVELALKDAGGKGWSEVYKVRIYVLENTSEIIKSLVDNLRAWMPNHKPLLTCIMVKDLALDGMRIEIEAYADLAGRLSLSNGIRFSVSDLSPPLSRILPTIHAYRLGVSLYDCQFDPETGAQVPIPDHIIDNVVAALIRFKIVCADLGVQERNIQVVATEATREAINSAEFIQAILSTTSLNVQLLKKEDEGRIGALGVASGFSEIEGLMMDLGGGSTQITWMISQNGNVRTSPQGSFSFPYGAAALTRMIFNLKKGKSKHEADIALEKLRKEMVSNFRDAYHKLQIPGNLQERAKHEGGFTIYLSGGGFRGWGYLLLYVDQLHEHHYPISLINGYAVGKDRFGSTEALEEVARTAHLIFRVSDRRREQVPAVAFLVHALTKAIPYGIKEARFCQGGVREGILFRELLPSVRAQDPLEIATQRFATASVNDLQTLLHSSIPKSSRNSSMSFPTVISDHVINAFANTLYVHTMMEKESASTAALYSTSVGIMSSSRGISHADRARLALMLESRYMGELPPREVEFRESLRRIITSEEVWWAAYIGRVGYLIGRLYPAGLIDERKPRIVLSAEWSRNLGKKSNKRGILLTISIQKMENDPAKLGEALRHNVGIVEKIGKKQNWIGGKDGWGLKVRVDVVEEDIL</sequence>
<dbReference type="InterPro" id="IPR006175">
    <property type="entry name" value="YjgF/YER057c/UK114"/>
</dbReference>
<keyword evidence="4" id="KW-1185">Reference proteome</keyword>
<evidence type="ECO:0000259" key="1">
    <source>
        <dbReference type="Pfam" id="PF02541"/>
    </source>
</evidence>
<gene>
    <name evidence="3" type="ORF">BJX63DRAFT_436556</name>
</gene>
<feature type="domain" description="Ppx/GppA phosphatase N-terminal" evidence="1">
    <location>
        <begin position="159"/>
        <end position="468"/>
    </location>
</feature>
<dbReference type="InterPro" id="IPR003695">
    <property type="entry name" value="Ppx_GppA_N"/>
</dbReference>
<dbReference type="PANTHER" id="PTHR30005:SF0">
    <property type="entry name" value="RETROGRADE REGULATION PROTEIN 2"/>
    <property type="match status" value="1"/>
</dbReference>
<protein>
    <submittedName>
        <fullName evidence="3">Ppx/GppA phosphatase family-domain-containing protein</fullName>
    </submittedName>
</protein>
<comment type="caution">
    <text evidence="3">The sequence shown here is derived from an EMBL/GenBank/DDBJ whole genome shotgun (WGS) entry which is preliminary data.</text>
</comment>
<dbReference type="InterPro" id="IPR050273">
    <property type="entry name" value="GppA/Ppx_hydrolase"/>
</dbReference>
<dbReference type="Gene3D" id="3.30.1330.40">
    <property type="entry name" value="RutC-like"/>
    <property type="match status" value="1"/>
</dbReference>
<dbReference type="PANTHER" id="PTHR30005">
    <property type="entry name" value="EXOPOLYPHOSPHATASE"/>
    <property type="match status" value="1"/>
</dbReference>
<evidence type="ECO:0000313" key="3">
    <source>
        <dbReference type="EMBL" id="KAL2807977.1"/>
    </source>
</evidence>
<dbReference type="Pfam" id="PF02541">
    <property type="entry name" value="Ppx-GppA"/>
    <property type="match status" value="1"/>
</dbReference>
<dbReference type="InterPro" id="IPR043129">
    <property type="entry name" value="ATPase_NBD"/>
</dbReference>
<dbReference type="SUPFAM" id="SSF55298">
    <property type="entry name" value="YjgF-like"/>
    <property type="match status" value="1"/>
</dbReference>
<name>A0ABR4GXT4_9EURO</name>
<proteinExistence type="predicted"/>
<evidence type="ECO:0000259" key="2">
    <source>
        <dbReference type="Pfam" id="PF23566"/>
    </source>
</evidence>
<dbReference type="SUPFAM" id="SSF53067">
    <property type="entry name" value="Actin-like ATPase domain"/>
    <property type="match status" value="2"/>
</dbReference>
<feature type="domain" description="RTG2 C-terminal" evidence="2">
    <location>
        <begin position="475"/>
        <end position="698"/>
    </location>
</feature>
<accession>A0ABR4GXT4</accession>
<dbReference type="Pfam" id="PF23566">
    <property type="entry name" value="RTG2_C"/>
    <property type="match status" value="1"/>
</dbReference>
<dbReference type="Proteomes" id="UP001610334">
    <property type="component" value="Unassembled WGS sequence"/>
</dbReference>
<evidence type="ECO:0000313" key="4">
    <source>
        <dbReference type="Proteomes" id="UP001610334"/>
    </source>
</evidence>
<dbReference type="InterPro" id="IPR035959">
    <property type="entry name" value="RutC-like_sf"/>
</dbReference>
<dbReference type="Gene3D" id="3.30.420.150">
    <property type="entry name" value="Exopolyphosphatase. Domain 2"/>
    <property type="match status" value="1"/>
</dbReference>
<organism evidence="3 4">
    <name type="scientific">Aspergillus granulosus</name>
    <dbReference type="NCBI Taxonomy" id="176169"/>
    <lineage>
        <taxon>Eukaryota</taxon>
        <taxon>Fungi</taxon>
        <taxon>Dikarya</taxon>
        <taxon>Ascomycota</taxon>
        <taxon>Pezizomycotina</taxon>
        <taxon>Eurotiomycetes</taxon>
        <taxon>Eurotiomycetidae</taxon>
        <taxon>Eurotiales</taxon>
        <taxon>Aspergillaceae</taxon>
        <taxon>Aspergillus</taxon>
        <taxon>Aspergillus subgen. Nidulantes</taxon>
    </lineage>
</organism>
<dbReference type="CDD" id="cd06152">
    <property type="entry name" value="YjgF_YER057c_UK114_like_4"/>
    <property type="match status" value="1"/>
</dbReference>
<reference evidence="3 4" key="1">
    <citation type="submission" date="2024-07" db="EMBL/GenBank/DDBJ databases">
        <title>Section-level genome sequencing and comparative genomics of Aspergillus sections Usti and Cavernicolus.</title>
        <authorList>
            <consortium name="Lawrence Berkeley National Laboratory"/>
            <person name="Nybo J.L."/>
            <person name="Vesth T.C."/>
            <person name="Theobald S."/>
            <person name="Frisvad J.C."/>
            <person name="Larsen T.O."/>
            <person name="Kjaerboelling I."/>
            <person name="Rothschild-Mancinelli K."/>
            <person name="Lyhne E.K."/>
            <person name="Kogle M.E."/>
            <person name="Barry K."/>
            <person name="Clum A."/>
            <person name="Na H."/>
            <person name="Ledsgaard L."/>
            <person name="Lin J."/>
            <person name="Lipzen A."/>
            <person name="Kuo A."/>
            <person name="Riley R."/>
            <person name="Mondo S."/>
            <person name="Labutti K."/>
            <person name="Haridas S."/>
            <person name="Pangalinan J."/>
            <person name="Salamov A.A."/>
            <person name="Simmons B.A."/>
            <person name="Magnuson J.K."/>
            <person name="Chen J."/>
            <person name="Drula E."/>
            <person name="Henrissat B."/>
            <person name="Wiebenga A."/>
            <person name="Lubbers R.J."/>
            <person name="Gomes A.C."/>
            <person name="Makela M.R."/>
            <person name="Stajich J."/>
            <person name="Grigoriev I.V."/>
            <person name="Mortensen U.H."/>
            <person name="De Vries R.P."/>
            <person name="Baker S.E."/>
            <person name="Andersen M.R."/>
        </authorList>
    </citation>
    <scope>NUCLEOTIDE SEQUENCE [LARGE SCALE GENOMIC DNA]</scope>
    <source>
        <strain evidence="3 4">CBS 588.65</strain>
    </source>
</reference>